<evidence type="ECO:0000313" key="1">
    <source>
        <dbReference type="EMBL" id="OJD21802.1"/>
    </source>
</evidence>
<accession>A0A1J9Q112</accession>
<name>A0A1J9Q112_9EURO</name>
<proteinExistence type="predicted"/>
<comment type="caution">
    <text evidence="1">The sequence shown here is derived from an EMBL/GenBank/DDBJ whole genome shotgun (WGS) entry which is preliminary data.</text>
</comment>
<dbReference type="VEuPathDB" id="FungiDB:ACJ73_06856"/>
<dbReference type="EMBL" id="LGTZ01001275">
    <property type="protein sequence ID" value="OJD21802.1"/>
    <property type="molecule type" value="Genomic_DNA"/>
</dbReference>
<sequence>MVWAGLLLLDVDESTMPPLKWEDKRYLTVSNTEMDNESLEVACLESESPATGRNIAEKYSYIADYNCRLYYSRHLFEAGQDSDSALAHLVLRNPD</sequence>
<reference evidence="1 2" key="1">
    <citation type="submission" date="2015-08" db="EMBL/GenBank/DDBJ databases">
        <title>Emmonsia species relationships and genome sequence.</title>
        <authorList>
            <person name="Cuomo C.A."/>
            <person name="Schwartz I.S."/>
            <person name="Kenyon C."/>
            <person name="De Hoog G.S."/>
            <person name="Govender N.P."/>
            <person name="Botha A."/>
            <person name="Moreno L."/>
            <person name="De Vries M."/>
            <person name="Munoz J.F."/>
            <person name="Stielow J.B."/>
        </authorList>
    </citation>
    <scope>NUCLEOTIDE SEQUENCE [LARGE SCALE GENOMIC DNA]</scope>
    <source>
        <strain evidence="1 2">EI222</strain>
    </source>
</reference>
<dbReference type="AlphaFoldDB" id="A0A1J9Q112"/>
<organism evidence="1 2">
    <name type="scientific">Blastomyces percursus</name>
    <dbReference type="NCBI Taxonomy" id="1658174"/>
    <lineage>
        <taxon>Eukaryota</taxon>
        <taxon>Fungi</taxon>
        <taxon>Dikarya</taxon>
        <taxon>Ascomycota</taxon>
        <taxon>Pezizomycotina</taxon>
        <taxon>Eurotiomycetes</taxon>
        <taxon>Eurotiomycetidae</taxon>
        <taxon>Onygenales</taxon>
        <taxon>Ajellomycetaceae</taxon>
        <taxon>Blastomyces</taxon>
    </lineage>
</organism>
<evidence type="ECO:0000313" key="2">
    <source>
        <dbReference type="Proteomes" id="UP000242791"/>
    </source>
</evidence>
<dbReference type="Proteomes" id="UP000242791">
    <property type="component" value="Unassembled WGS sequence"/>
</dbReference>
<keyword evidence="2" id="KW-1185">Reference proteome</keyword>
<protein>
    <submittedName>
        <fullName evidence="1">Uncharacterized protein</fullName>
    </submittedName>
</protein>
<gene>
    <name evidence="1" type="ORF">ACJ73_06856</name>
</gene>